<gene>
    <name evidence="2" type="primary">mqnB</name>
    <name evidence="2" type="ORF">XM38_041620</name>
</gene>
<accession>A0A1Z3HSA9</accession>
<evidence type="ECO:0000313" key="2">
    <source>
        <dbReference type="EMBL" id="ASC73200.1"/>
    </source>
</evidence>
<dbReference type="STRING" id="1641165.XM38_25740"/>
<dbReference type="Proteomes" id="UP000191901">
    <property type="component" value="Chromosome"/>
</dbReference>
<dbReference type="InterPro" id="IPR000845">
    <property type="entry name" value="Nucleoside_phosphorylase_d"/>
</dbReference>
<dbReference type="EMBL" id="CP021983">
    <property type="protein sequence ID" value="ASC73200.1"/>
    <property type="molecule type" value="Genomic_DNA"/>
</dbReference>
<keyword evidence="2" id="KW-0326">Glycosidase</keyword>
<name>A0A1Z3HSA9_9CYAN</name>
<keyword evidence="3" id="KW-1185">Reference proteome</keyword>
<dbReference type="KEGG" id="hhg:XM38_041620"/>
<dbReference type="InterPro" id="IPR035994">
    <property type="entry name" value="Nucleoside_phosphorylase_sf"/>
</dbReference>
<dbReference type="GO" id="GO:0016798">
    <property type="term" value="F:hydrolase activity, acting on glycosyl bonds"/>
    <property type="evidence" value="ECO:0007669"/>
    <property type="project" value="UniProtKB-KW"/>
</dbReference>
<protein>
    <submittedName>
        <fullName evidence="2">Futalosine hydrolase</fullName>
        <ecNumber evidence="2">3.2.2.26</ecNumber>
    </submittedName>
</protein>
<dbReference type="AlphaFoldDB" id="A0A1Z3HSA9"/>
<keyword evidence="2" id="KW-0378">Hydrolase</keyword>
<dbReference type="Gene3D" id="3.40.50.1580">
    <property type="entry name" value="Nucleoside phosphorylase domain"/>
    <property type="match status" value="1"/>
</dbReference>
<organism evidence="2 3">
    <name type="scientific">Halomicronema hongdechloris C2206</name>
    <dbReference type="NCBI Taxonomy" id="1641165"/>
    <lineage>
        <taxon>Bacteria</taxon>
        <taxon>Bacillati</taxon>
        <taxon>Cyanobacteriota</taxon>
        <taxon>Cyanophyceae</taxon>
        <taxon>Nodosilineales</taxon>
        <taxon>Nodosilineaceae</taxon>
        <taxon>Halomicronema</taxon>
    </lineage>
</organism>
<dbReference type="GO" id="GO:0009116">
    <property type="term" value="P:nucleoside metabolic process"/>
    <property type="evidence" value="ECO:0007669"/>
    <property type="project" value="InterPro"/>
</dbReference>
<dbReference type="OrthoDB" id="529685at2"/>
<evidence type="ECO:0000259" key="1">
    <source>
        <dbReference type="Pfam" id="PF01048"/>
    </source>
</evidence>
<dbReference type="Pfam" id="PF01048">
    <property type="entry name" value="PNP_UDP_1"/>
    <property type="match status" value="1"/>
</dbReference>
<reference evidence="2 3" key="1">
    <citation type="journal article" date="2016" name="Biochim. Biophys. Acta">
        <title>Characterization of red-shifted phycobilisomes isolated from the chlorophyll f-containing cyanobacterium Halomicronema hongdechloris.</title>
        <authorList>
            <person name="Li Y."/>
            <person name="Lin Y."/>
            <person name="Garvey C.J."/>
            <person name="Birch D."/>
            <person name="Corkery R.W."/>
            <person name="Loughlin P.C."/>
            <person name="Scheer H."/>
            <person name="Willows R.D."/>
            <person name="Chen M."/>
        </authorList>
    </citation>
    <scope>NUCLEOTIDE SEQUENCE [LARGE SCALE GENOMIC DNA]</scope>
    <source>
        <strain evidence="2 3">C2206</strain>
    </source>
</reference>
<evidence type="ECO:0000313" key="3">
    <source>
        <dbReference type="Proteomes" id="UP000191901"/>
    </source>
</evidence>
<dbReference type="RefSeq" id="WP_137455186.1">
    <property type="nucleotide sequence ID" value="NZ_CP021983.2"/>
</dbReference>
<dbReference type="SUPFAM" id="SSF53167">
    <property type="entry name" value="Purine and uridine phosphorylases"/>
    <property type="match status" value="1"/>
</dbReference>
<dbReference type="EC" id="3.2.2.26" evidence="2"/>
<proteinExistence type="predicted"/>
<feature type="domain" description="Nucleoside phosphorylase" evidence="1">
    <location>
        <begin position="55"/>
        <end position="162"/>
    </location>
</feature>
<sequence length="219" mass="24024">MSRIKTILVPQGAEYRSVCRGLRQIKHPPRVVAVPLGPKGVKTRLMQESKLGPTLMVGLGGGLRPQYRVGDVVIYRDCVDSLTGKERRQRCDRTLTDHLVQQLPGAILGRGFTSERVITVPPEKQQLHRRFAADVVDMEGAAILAALSAQPVAMIRVISDDCRQRLPNLEAALASDGRLRPWPLTLACLGHPLAAGRLIRGSLTGLAVLQRLMTHVVRD</sequence>